<evidence type="ECO:0000259" key="2">
    <source>
        <dbReference type="Pfam" id="PF01882"/>
    </source>
</evidence>
<comment type="caution">
    <text evidence="3">The sequence shown here is derived from an EMBL/GenBank/DDBJ whole genome shotgun (WGS) entry which is preliminary data.</text>
</comment>
<feature type="region of interest" description="Disordered" evidence="1">
    <location>
        <begin position="176"/>
        <end position="201"/>
    </location>
</feature>
<dbReference type="PANTHER" id="PTHR33608">
    <property type="entry name" value="BLL2464 PROTEIN"/>
    <property type="match status" value="1"/>
</dbReference>
<feature type="region of interest" description="Disordered" evidence="1">
    <location>
        <begin position="313"/>
        <end position="342"/>
    </location>
</feature>
<proteinExistence type="predicted"/>
<accession>A0A3N6PS35</accession>
<keyword evidence="4" id="KW-1185">Reference proteome</keyword>
<protein>
    <submittedName>
        <fullName evidence="3">DUF58 domain-containing protein</fullName>
    </submittedName>
</protein>
<dbReference type="PANTHER" id="PTHR33608:SF6">
    <property type="entry name" value="BLL2464 PROTEIN"/>
    <property type="match status" value="1"/>
</dbReference>
<evidence type="ECO:0000256" key="1">
    <source>
        <dbReference type="SAM" id="MobiDB-lite"/>
    </source>
</evidence>
<dbReference type="InterPro" id="IPR002881">
    <property type="entry name" value="DUF58"/>
</dbReference>
<dbReference type="Pfam" id="PF01882">
    <property type="entry name" value="DUF58"/>
    <property type="match status" value="1"/>
</dbReference>
<name>A0A3N6PS35_NATCH</name>
<dbReference type="EMBL" id="REFZ01000002">
    <property type="protein sequence ID" value="RQH02276.1"/>
    <property type="molecule type" value="Genomic_DNA"/>
</dbReference>
<dbReference type="AlphaFoldDB" id="A0A3N6PS35"/>
<dbReference type="OrthoDB" id="3263at2157"/>
<feature type="domain" description="DUF58" evidence="2">
    <location>
        <begin position="203"/>
        <end position="317"/>
    </location>
</feature>
<evidence type="ECO:0000313" key="3">
    <source>
        <dbReference type="EMBL" id="RQH02276.1"/>
    </source>
</evidence>
<feature type="region of interest" description="Disordered" evidence="1">
    <location>
        <begin position="152"/>
        <end position="171"/>
    </location>
</feature>
<organism evidence="3 4">
    <name type="scientific">Natrarchaeobius chitinivorans</name>
    <dbReference type="NCBI Taxonomy" id="1679083"/>
    <lineage>
        <taxon>Archaea</taxon>
        <taxon>Methanobacteriati</taxon>
        <taxon>Methanobacteriota</taxon>
        <taxon>Stenosarchaea group</taxon>
        <taxon>Halobacteria</taxon>
        <taxon>Halobacteriales</taxon>
        <taxon>Natrialbaceae</taxon>
        <taxon>Natrarchaeobius</taxon>
    </lineage>
</organism>
<evidence type="ECO:0000313" key="4">
    <source>
        <dbReference type="Proteomes" id="UP000281431"/>
    </source>
</evidence>
<reference evidence="3 4" key="1">
    <citation type="submission" date="2018-10" db="EMBL/GenBank/DDBJ databases">
        <title>Natrarchaeobius chitinivorans gen. nov., sp. nov., and Natrarchaeobius haloalkaliphilus sp. nov., alkaliphilic, chitin-utilizing haloarchaea from hypersaline alkaline lakes.</title>
        <authorList>
            <person name="Sorokin D.Y."/>
            <person name="Elcheninov A.G."/>
            <person name="Kostrikina N.A."/>
            <person name="Bale N.J."/>
            <person name="Sinninghe Damste J.S."/>
            <person name="Khijniak T.V."/>
            <person name="Kublanov I.V."/>
            <person name="Toshchakov S.V."/>
        </authorList>
    </citation>
    <scope>NUCLEOTIDE SEQUENCE [LARGE SCALE GENOMIC DNA]</scope>
    <source>
        <strain evidence="3 4">AArcht7</strain>
    </source>
</reference>
<dbReference type="Proteomes" id="UP000281431">
    <property type="component" value="Unassembled WGS sequence"/>
</dbReference>
<sequence length="512" mass="55634">MRPTRRSLESGLLAVLLAALAVLFDQPILLGATATIGAFLVGRQYRFVRAVTGVNDTLTVEQSPTTASVRRDDSIDVTIVASLEPSPLALELSPGLPTGVTVADTTESTADELEFALEPGETRATRTVTVTCPVVGRQPFEPATVTATDGWFTESIPAGSTPTITVEPRGPRTVHVGAGGDRASVVQGRHDSGRTGSGLTPAELREYVPGDTVARIDWNATARLSTPHVREYESETDRPTVLLVDHRDPLGTGPTDETKLDYLRDVALTIVRSARELGDPLALVTVGEEGITERVSLSTEPAQYRRIRTRLFDLEPTAGEPSRSIGPEASSPRSKRERLPSASLVGTASATLRFEPTPASEAVRTLDGGERDAFGRTLRPFYADRRRYRERTDGDPLAAAVRSTLEDRRSSPWLILCTDDASPRELRDAIRIARERDRELLVLLAPTVLFEPGELSDLEAAYESYLAFEEFRRHLDGLDGVTALEVAPDDRIATLLAAGRERRRAAVAEGER</sequence>
<gene>
    <name evidence="3" type="ORF">EA472_02955</name>
</gene>